<gene>
    <name evidence="2" type="ORF">CCY01nite_40130</name>
</gene>
<dbReference type="AlphaFoldDB" id="A0A512RPX5"/>
<proteinExistence type="predicted"/>
<evidence type="ECO:0000256" key="1">
    <source>
        <dbReference type="SAM" id="MobiDB-lite"/>
    </source>
</evidence>
<organism evidence="2 3">
    <name type="scientific">Chitinophaga cymbidii</name>
    <dbReference type="NCBI Taxonomy" id="1096750"/>
    <lineage>
        <taxon>Bacteria</taxon>
        <taxon>Pseudomonadati</taxon>
        <taxon>Bacteroidota</taxon>
        <taxon>Chitinophagia</taxon>
        <taxon>Chitinophagales</taxon>
        <taxon>Chitinophagaceae</taxon>
        <taxon>Chitinophaga</taxon>
    </lineage>
</organism>
<keyword evidence="3" id="KW-1185">Reference proteome</keyword>
<feature type="region of interest" description="Disordered" evidence="1">
    <location>
        <begin position="11"/>
        <end position="40"/>
    </location>
</feature>
<reference evidence="2 3" key="1">
    <citation type="submission" date="2019-07" db="EMBL/GenBank/DDBJ databases">
        <title>Whole genome shotgun sequence of Chitinophaga cymbidii NBRC 109752.</title>
        <authorList>
            <person name="Hosoyama A."/>
            <person name="Uohara A."/>
            <person name="Ohji S."/>
            <person name="Ichikawa N."/>
        </authorList>
    </citation>
    <scope>NUCLEOTIDE SEQUENCE [LARGE SCALE GENOMIC DNA]</scope>
    <source>
        <strain evidence="2 3">NBRC 109752</strain>
    </source>
</reference>
<evidence type="ECO:0000313" key="3">
    <source>
        <dbReference type="Proteomes" id="UP000321436"/>
    </source>
</evidence>
<accession>A0A512RPX5</accession>
<comment type="caution">
    <text evidence="2">The sequence shown here is derived from an EMBL/GenBank/DDBJ whole genome shotgun (WGS) entry which is preliminary data.</text>
</comment>
<dbReference type="EMBL" id="BKAU01000005">
    <property type="protein sequence ID" value="GEP97753.1"/>
    <property type="molecule type" value="Genomic_DNA"/>
</dbReference>
<evidence type="ECO:0000313" key="2">
    <source>
        <dbReference type="EMBL" id="GEP97753.1"/>
    </source>
</evidence>
<name>A0A512RPX5_9BACT</name>
<protein>
    <submittedName>
        <fullName evidence="2">Uncharacterized protein</fullName>
    </submittedName>
</protein>
<dbReference type="Proteomes" id="UP000321436">
    <property type="component" value="Unassembled WGS sequence"/>
</dbReference>
<sequence length="125" mass="13954">MHSIIPHVHHDPDDLHMHVAHDHTDGQGHAHDHDRHQDDESPLEHAFAHLSHNGGEYEIFGREKAITQLQQHFVAAIRAHIFSYLAEPVVFEVDLPVPGSPPLDLVPIIFLTPIGLRAPPAAFHA</sequence>